<dbReference type="RefSeq" id="WP_158084796.1">
    <property type="nucleotide sequence ID" value="NZ_AP022575.1"/>
</dbReference>
<reference evidence="1 2" key="1">
    <citation type="journal article" date="2019" name="Emerg. Microbes Infect.">
        <title>Comprehensive subspecies identification of 175 nontuberculous mycobacteria species based on 7547 genomic profiles.</title>
        <authorList>
            <person name="Matsumoto Y."/>
            <person name="Kinjo T."/>
            <person name="Motooka D."/>
            <person name="Nabeya D."/>
            <person name="Jung N."/>
            <person name="Uechi K."/>
            <person name="Horii T."/>
            <person name="Iida T."/>
            <person name="Fujita J."/>
            <person name="Nakamura S."/>
        </authorList>
    </citation>
    <scope>NUCLEOTIDE SEQUENCE [LARGE SCALE GENOMIC DNA]</scope>
    <source>
        <strain evidence="1 2">JCM 14233</strain>
    </source>
</reference>
<evidence type="ECO:0000313" key="2">
    <source>
        <dbReference type="Proteomes" id="UP000467236"/>
    </source>
</evidence>
<organism evidence="1 2">
    <name type="scientific">Mycobacterium shinjukuense</name>
    <dbReference type="NCBI Taxonomy" id="398694"/>
    <lineage>
        <taxon>Bacteria</taxon>
        <taxon>Bacillati</taxon>
        <taxon>Actinomycetota</taxon>
        <taxon>Actinomycetes</taxon>
        <taxon>Mycobacteriales</taxon>
        <taxon>Mycobacteriaceae</taxon>
        <taxon>Mycobacterium</taxon>
    </lineage>
</organism>
<gene>
    <name evidence="1" type="ORF">MSHI_19150</name>
</gene>
<proteinExistence type="predicted"/>
<dbReference type="KEGG" id="mshj:MSHI_19150"/>
<dbReference type="EMBL" id="AP022575">
    <property type="protein sequence ID" value="BBX74009.1"/>
    <property type="molecule type" value="Genomic_DNA"/>
</dbReference>
<keyword evidence="2" id="KW-1185">Reference proteome</keyword>
<dbReference type="AlphaFoldDB" id="A0A7I7MRX0"/>
<accession>A0A7I7MRX0</accession>
<dbReference type="Proteomes" id="UP000467236">
    <property type="component" value="Chromosome"/>
</dbReference>
<evidence type="ECO:0000313" key="1">
    <source>
        <dbReference type="EMBL" id="BBX74009.1"/>
    </source>
</evidence>
<protein>
    <submittedName>
        <fullName evidence="1">Uncharacterized protein</fullName>
    </submittedName>
</protein>
<sequence>MVARSAGELCVPLVRPTAWTSVTYDHGAGGTGGLLLGNDGNNGLP</sequence>
<name>A0A7I7MRX0_9MYCO</name>